<accession>A0A6S4PWW9</accession>
<evidence type="ECO:0000313" key="2">
    <source>
        <dbReference type="EMBL" id="MBN8124615.1"/>
    </source>
</evidence>
<dbReference type="EMBL" id="LOSH02000004">
    <property type="protein sequence ID" value="PNM67713.1"/>
    <property type="molecule type" value="Genomic_DNA"/>
</dbReference>
<sequence>MSEKVLFADFANTDLVEFKYNIDPWDSSTSSIEMVVHDRAGTFRKFKFNKVSNLTIEEGFTGYLGGTAIVDISCRQWSYAQIEIQNFESDPGINFLAMTVEVSDVVGNYT</sequence>
<protein>
    <submittedName>
        <fullName evidence="1">Uncharacterized protein</fullName>
    </submittedName>
</protein>
<reference evidence="3 4" key="2">
    <citation type="submission" date="2017-12" db="EMBL/GenBank/DDBJ databases">
        <title>FDA dAtabase for Regulatory Grade micrObial Sequences (FDA-ARGOS): Supporting development and validation of Infectious Disease Dx tests.</title>
        <authorList>
            <person name="Hoffmann M."/>
            <person name="Allard M."/>
            <person name="Evans P."/>
            <person name="Brown E."/>
            <person name="Tallon L.J."/>
            <person name="Sadzewicz L."/>
            <person name="Sengamalay N."/>
            <person name="Ott S."/>
            <person name="Godinez A."/>
            <person name="Nagaraj S."/>
            <person name="Vavikolanu K."/>
            <person name="Aluvathingal J."/>
            <person name="Nadendla S."/>
            <person name="Hobson J."/>
            <person name="Sichtig H."/>
        </authorList>
    </citation>
    <scope>NUCLEOTIDE SEQUENCE [LARGE SCALE GENOMIC DNA]</scope>
    <source>
        <strain evidence="4">ATCC 29307</strain>
        <strain evidence="3">FDAARGOS_118</strain>
    </source>
</reference>
<dbReference type="Proteomes" id="UP000664056">
    <property type="component" value="Unassembled WGS sequence"/>
</dbReference>
<organism evidence="1">
    <name type="scientific">Vibrio vulnificus</name>
    <dbReference type="NCBI Taxonomy" id="672"/>
    <lineage>
        <taxon>Bacteria</taxon>
        <taxon>Pseudomonadati</taxon>
        <taxon>Pseudomonadota</taxon>
        <taxon>Gammaproteobacteria</taxon>
        <taxon>Vibrionales</taxon>
        <taxon>Vibrionaceae</taxon>
        <taxon>Vibrio</taxon>
    </lineage>
</organism>
<dbReference type="AlphaFoldDB" id="A0A6S4PWW9"/>
<dbReference type="EMBL" id="JAFKOQ010000056">
    <property type="protein sequence ID" value="MBN8124615.1"/>
    <property type="molecule type" value="Genomic_DNA"/>
</dbReference>
<dbReference type="Proteomes" id="UP000054370">
    <property type="component" value="Unassembled WGS sequence"/>
</dbReference>
<proteinExistence type="predicted"/>
<gene>
    <name evidence="3" type="ORF">AL548_016405</name>
    <name evidence="2" type="ORF">J0J18_23185</name>
</gene>
<evidence type="ECO:0000313" key="1">
    <source>
        <dbReference type="EMBL" id="BBE38820.1"/>
    </source>
</evidence>
<reference evidence="1" key="1">
    <citation type="submission" date="2011-01" db="EMBL/GenBank/DDBJ databases">
        <title>Evolutionary Significance of Chromosomal Super-Integrons in Vibrio vulnificus Strains.</title>
        <authorList>
            <person name="Shu H.Y."/>
            <person name="Wu K.M."/>
            <person name="Liu T.T."/>
            <person name="Liu Y.M."/>
            <person name="Liao T.L."/>
            <person name="Hor L.I."/>
            <person name="Tsai S.F."/>
            <person name="Chen C.Y."/>
        </authorList>
    </citation>
    <scope>NUCLEOTIDE SEQUENCE</scope>
    <source>
        <strain evidence="1">CECT4999</strain>
    </source>
</reference>
<keyword evidence="4" id="KW-1185">Reference proteome</keyword>
<name>A0A6S4PWW9_VIBVL</name>
<dbReference type="RefSeq" id="WP_039470247.1">
    <property type="nucleotide sequence ID" value="NZ_CP014636.1"/>
</dbReference>
<reference evidence="2" key="3">
    <citation type="submission" date="2021-03" db="EMBL/GenBank/DDBJ databases">
        <title>Study of the foodborne Vibrio vulnificus isolates from China.</title>
        <authorList>
            <person name="Zheng Z."/>
            <person name="Ye L."/>
        </authorList>
    </citation>
    <scope>NUCLEOTIDE SEQUENCE</scope>
    <source>
        <strain evidence="2">Vv1582</strain>
    </source>
</reference>
<evidence type="ECO:0000313" key="4">
    <source>
        <dbReference type="Proteomes" id="UP000054370"/>
    </source>
</evidence>
<evidence type="ECO:0000313" key="3">
    <source>
        <dbReference type="EMBL" id="PNM67713.1"/>
    </source>
</evidence>
<dbReference type="EMBL" id="AB609751">
    <property type="protein sequence ID" value="BBE38820.1"/>
    <property type="molecule type" value="Genomic_DNA"/>
</dbReference>